<dbReference type="PANTHER" id="PTHR35910:SF6">
    <property type="entry name" value="2EXR DOMAIN-CONTAINING PROTEIN"/>
    <property type="match status" value="1"/>
</dbReference>
<evidence type="ECO:0000259" key="1">
    <source>
        <dbReference type="Pfam" id="PF20150"/>
    </source>
</evidence>
<evidence type="ECO:0000313" key="3">
    <source>
        <dbReference type="Proteomes" id="UP001152300"/>
    </source>
</evidence>
<dbReference type="Pfam" id="PF20150">
    <property type="entry name" value="2EXR"/>
    <property type="match status" value="1"/>
</dbReference>
<dbReference type="InterPro" id="IPR045518">
    <property type="entry name" value="2EXR"/>
</dbReference>
<dbReference type="OrthoDB" id="3553458at2759"/>
<keyword evidence="3" id="KW-1185">Reference proteome</keyword>
<evidence type="ECO:0000313" key="2">
    <source>
        <dbReference type="EMBL" id="KAJ8059805.1"/>
    </source>
</evidence>
<protein>
    <recommendedName>
        <fullName evidence="1">2EXR domain-containing protein</fullName>
    </recommendedName>
</protein>
<dbReference type="EMBL" id="JAPEIS010000014">
    <property type="protein sequence ID" value="KAJ8059805.1"/>
    <property type="molecule type" value="Genomic_DNA"/>
</dbReference>
<dbReference type="PANTHER" id="PTHR35910">
    <property type="entry name" value="2EXR DOMAIN-CONTAINING PROTEIN"/>
    <property type="match status" value="1"/>
</dbReference>
<comment type="caution">
    <text evidence="2">The sequence shown here is derived from an EMBL/GenBank/DDBJ whole genome shotgun (WGS) entry which is preliminary data.</text>
</comment>
<accession>A0A9X0DER0</accession>
<sequence length="209" mass="24503">MIWKSTLTDNRIITIHWAHTSRRDLGKRYLAKDFHASYEKVEALTVSSQSRAIAHGEYRLCFGNDMQNPIYFSSDRDILKFTSLTFAEIVHYPGNNVWSNDNIRAANVKRIAIDMENDPNMAMDTSTSLELTLLRWATLRFCTLEQIFIQPVFAFDSFCETVFRARFQKVMRDYQELFDPLRHGQEYRIPEIFLVCLQCDPDLSKAVQR</sequence>
<name>A0A9X0DER0_9HELO</name>
<reference evidence="2" key="1">
    <citation type="submission" date="2022-11" db="EMBL/GenBank/DDBJ databases">
        <title>Genome Resource of Sclerotinia nivalis Strain SnTB1, a Plant Pathogen Isolated from American Ginseng.</title>
        <authorList>
            <person name="Fan S."/>
        </authorList>
    </citation>
    <scope>NUCLEOTIDE SEQUENCE</scope>
    <source>
        <strain evidence="2">SnTB1</strain>
    </source>
</reference>
<feature type="domain" description="2EXR" evidence="1">
    <location>
        <begin position="1"/>
        <end position="79"/>
    </location>
</feature>
<proteinExistence type="predicted"/>
<organism evidence="2 3">
    <name type="scientific">Sclerotinia nivalis</name>
    <dbReference type="NCBI Taxonomy" id="352851"/>
    <lineage>
        <taxon>Eukaryota</taxon>
        <taxon>Fungi</taxon>
        <taxon>Dikarya</taxon>
        <taxon>Ascomycota</taxon>
        <taxon>Pezizomycotina</taxon>
        <taxon>Leotiomycetes</taxon>
        <taxon>Helotiales</taxon>
        <taxon>Sclerotiniaceae</taxon>
        <taxon>Sclerotinia</taxon>
    </lineage>
</organism>
<dbReference type="Proteomes" id="UP001152300">
    <property type="component" value="Unassembled WGS sequence"/>
</dbReference>
<gene>
    <name evidence="2" type="ORF">OCU04_011436</name>
</gene>
<dbReference type="AlphaFoldDB" id="A0A9X0DER0"/>